<dbReference type="Gene3D" id="1.10.10.10">
    <property type="entry name" value="Winged helix-like DNA-binding domain superfamily/Winged helix DNA-binding domain"/>
    <property type="match status" value="1"/>
</dbReference>
<evidence type="ECO:0000259" key="4">
    <source>
        <dbReference type="PROSITE" id="PS50949"/>
    </source>
</evidence>
<dbReference type="Gene3D" id="1.20.120.530">
    <property type="entry name" value="GntR ligand-binding domain-like"/>
    <property type="match status" value="1"/>
</dbReference>
<comment type="caution">
    <text evidence="5">The sequence shown here is derived from an EMBL/GenBank/DDBJ whole genome shotgun (WGS) entry which is preliminary data.</text>
</comment>
<dbReference type="PROSITE" id="PS50949">
    <property type="entry name" value="HTH_GNTR"/>
    <property type="match status" value="1"/>
</dbReference>
<evidence type="ECO:0000313" key="6">
    <source>
        <dbReference type="Proteomes" id="UP001225646"/>
    </source>
</evidence>
<sequence>MDEKSSAPNHHKNTVQQFVTKKLREAILNGTLKKGDRVVQEEWASKLGVSRMPIREALQQLAVEGLVKIEPHKGAVATPITEEDIEEIYSIRTALESLAVVKSLPYLTDDDKKEIENILIKMESLNIAETNIDEYIHLHDQFHKCLRKRCPWQRVNSMVNRLGILPIATNLLVDHYNETQKDHRLIYEAIVRNSPSELKAAIEYHMLKTKNNIMDSIKKLSQICEEEKSEN</sequence>
<dbReference type="CDD" id="cd07377">
    <property type="entry name" value="WHTH_GntR"/>
    <property type="match status" value="1"/>
</dbReference>
<name>A0ABT9VQ88_9BACI</name>
<dbReference type="PANTHER" id="PTHR43537:SF24">
    <property type="entry name" value="GLUCONATE OPERON TRANSCRIPTIONAL REPRESSOR"/>
    <property type="match status" value="1"/>
</dbReference>
<keyword evidence="6" id="KW-1185">Reference proteome</keyword>
<proteinExistence type="predicted"/>
<evidence type="ECO:0000313" key="5">
    <source>
        <dbReference type="EMBL" id="MDQ0163022.1"/>
    </source>
</evidence>
<keyword evidence="2 5" id="KW-0238">DNA-binding</keyword>
<dbReference type="GO" id="GO:0003677">
    <property type="term" value="F:DNA binding"/>
    <property type="evidence" value="ECO:0007669"/>
    <property type="project" value="UniProtKB-KW"/>
</dbReference>
<dbReference type="SMART" id="SM00895">
    <property type="entry name" value="FCD"/>
    <property type="match status" value="1"/>
</dbReference>
<dbReference type="PRINTS" id="PR00035">
    <property type="entry name" value="HTHGNTR"/>
</dbReference>
<dbReference type="Pfam" id="PF00392">
    <property type="entry name" value="GntR"/>
    <property type="match status" value="1"/>
</dbReference>
<dbReference type="InterPro" id="IPR008920">
    <property type="entry name" value="TF_FadR/GntR_C"/>
</dbReference>
<dbReference type="SUPFAM" id="SSF46785">
    <property type="entry name" value="Winged helix' DNA-binding domain"/>
    <property type="match status" value="1"/>
</dbReference>
<dbReference type="InterPro" id="IPR000524">
    <property type="entry name" value="Tscrpt_reg_HTH_GntR"/>
</dbReference>
<evidence type="ECO:0000256" key="3">
    <source>
        <dbReference type="ARBA" id="ARBA00023163"/>
    </source>
</evidence>
<dbReference type="Proteomes" id="UP001225646">
    <property type="component" value="Unassembled WGS sequence"/>
</dbReference>
<gene>
    <name evidence="5" type="ORF">J2S06_002099</name>
</gene>
<dbReference type="EMBL" id="JAUSTR010000009">
    <property type="protein sequence ID" value="MDQ0163022.1"/>
    <property type="molecule type" value="Genomic_DNA"/>
</dbReference>
<reference evidence="5 6" key="1">
    <citation type="submission" date="2023-07" db="EMBL/GenBank/DDBJ databases">
        <title>Genomic Encyclopedia of Type Strains, Phase IV (KMG-IV): sequencing the most valuable type-strain genomes for metagenomic binning, comparative biology and taxonomic classification.</title>
        <authorList>
            <person name="Goeker M."/>
        </authorList>
    </citation>
    <scope>NUCLEOTIDE SEQUENCE [LARGE SCALE GENOMIC DNA]</scope>
    <source>
        <strain evidence="5 6">DSM 19092</strain>
    </source>
</reference>
<keyword evidence="3" id="KW-0804">Transcription</keyword>
<evidence type="ECO:0000256" key="1">
    <source>
        <dbReference type="ARBA" id="ARBA00023015"/>
    </source>
</evidence>
<dbReference type="PANTHER" id="PTHR43537">
    <property type="entry name" value="TRANSCRIPTIONAL REGULATOR, GNTR FAMILY"/>
    <property type="match status" value="1"/>
</dbReference>
<evidence type="ECO:0000256" key="2">
    <source>
        <dbReference type="ARBA" id="ARBA00023125"/>
    </source>
</evidence>
<dbReference type="RefSeq" id="WP_419152249.1">
    <property type="nucleotide sequence ID" value="NZ_JAUSTR010000009.1"/>
</dbReference>
<dbReference type="InterPro" id="IPR011711">
    <property type="entry name" value="GntR_C"/>
</dbReference>
<dbReference type="Pfam" id="PF07729">
    <property type="entry name" value="FCD"/>
    <property type="match status" value="1"/>
</dbReference>
<dbReference type="InterPro" id="IPR036390">
    <property type="entry name" value="WH_DNA-bd_sf"/>
</dbReference>
<feature type="domain" description="HTH gntR-type" evidence="4">
    <location>
        <begin position="13"/>
        <end position="80"/>
    </location>
</feature>
<dbReference type="SMART" id="SM00345">
    <property type="entry name" value="HTH_GNTR"/>
    <property type="match status" value="1"/>
</dbReference>
<dbReference type="SUPFAM" id="SSF48008">
    <property type="entry name" value="GntR ligand-binding domain-like"/>
    <property type="match status" value="1"/>
</dbReference>
<keyword evidence="1" id="KW-0805">Transcription regulation</keyword>
<protein>
    <submittedName>
        <fullName evidence="5">DNA-binding GntR family transcriptional regulator</fullName>
    </submittedName>
</protein>
<organism evidence="5 6">
    <name type="scientific">Aeribacillus alveayuensis</name>
    <dbReference type="NCBI Taxonomy" id="279215"/>
    <lineage>
        <taxon>Bacteria</taxon>
        <taxon>Bacillati</taxon>
        <taxon>Bacillota</taxon>
        <taxon>Bacilli</taxon>
        <taxon>Bacillales</taxon>
        <taxon>Bacillaceae</taxon>
        <taxon>Aeribacillus</taxon>
    </lineage>
</organism>
<dbReference type="InterPro" id="IPR036388">
    <property type="entry name" value="WH-like_DNA-bd_sf"/>
</dbReference>
<accession>A0ABT9VQ88</accession>